<dbReference type="PANTHER" id="PTHR32467:SF218">
    <property type="entry name" value="AP2-LIKE ETHYLENE-RESPONSIVE TRANSCRIPTION FACTOR PLT2"/>
    <property type="match status" value="1"/>
</dbReference>
<evidence type="ECO:0000259" key="9">
    <source>
        <dbReference type="PROSITE" id="PS51032"/>
    </source>
</evidence>
<dbReference type="GO" id="GO:0003677">
    <property type="term" value="F:DNA binding"/>
    <property type="evidence" value="ECO:0007669"/>
    <property type="project" value="UniProtKB-KW"/>
</dbReference>
<name>A0A0K9PVT8_ZOSMR</name>
<evidence type="ECO:0000256" key="4">
    <source>
        <dbReference type="ARBA" id="ARBA00023125"/>
    </source>
</evidence>
<feature type="compositionally biased region" description="Polar residues" evidence="8">
    <location>
        <begin position="691"/>
        <end position="700"/>
    </location>
</feature>
<dbReference type="Pfam" id="PF00847">
    <property type="entry name" value="AP2"/>
    <property type="match status" value="1"/>
</dbReference>
<dbReference type="Proteomes" id="UP000036987">
    <property type="component" value="Unassembled WGS sequence"/>
</dbReference>
<dbReference type="STRING" id="29655.A0A0K9PVT8"/>
<organism evidence="10 11">
    <name type="scientific">Zostera marina</name>
    <name type="common">Eelgrass</name>
    <dbReference type="NCBI Taxonomy" id="29655"/>
    <lineage>
        <taxon>Eukaryota</taxon>
        <taxon>Viridiplantae</taxon>
        <taxon>Streptophyta</taxon>
        <taxon>Embryophyta</taxon>
        <taxon>Tracheophyta</taxon>
        <taxon>Spermatophyta</taxon>
        <taxon>Magnoliopsida</taxon>
        <taxon>Liliopsida</taxon>
        <taxon>Zosteraceae</taxon>
        <taxon>Zostera</taxon>
    </lineage>
</organism>
<evidence type="ECO:0000256" key="3">
    <source>
        <dbReference type="ARBA" id="ARBA00023015"/>
    </source>
</evidence>
<feature type="compositionally biased region" description="Low complexity" evidence="8">
    <location>
        <begin position="675"/>
        <end position="690"/>
    </location>
</feature>
<dbReference type="InterPro" id="IPR001471">
    <property type="entry name" value="AP2/ERF_dom"/>
</dbReference>
<comment type="caution">
    <text evidence="10">The sequence shown here is derived from an EMBL/GenBank/DDBJ whole genome shotgun (WGS) entry which is preliminary data.</text>
</comment>
<protein>
    <submittedName>
        <fullName evidence="10">AP2-like ethylene-responsive transcription factor</fullName>
    </submittedName>
</protein>
<keyword evidence="4" id="KW-0238">DNA-binding</keyword>
<dbReference type="SMART" id="SM00380">
    <property type="entry name" value="AP2"/>
    <property type="match status" value="2"/>
</dbReference>
<dbReference type="InterPro" id="IPR016177">
    <property type="entry name" value="DNA-bd_dom_sf"/>
</dbReference>
<feature type="region of interest" description="Disordered" evidence="8">
    <location>
        <begin position="244"/>
        <end position="297"/>
    </location>
</feature>
<dbReference type="FunFam" id="3.30.730.10:FF:000003">
    <property type="entry name" value="AP2-like ethylene-responsive transcription factor ANT"/>
    <property type="match status" value="1"/>
</dbReference>
<dbReference type="EMBL" id="LFYR01000636">
    <property type="protein sequence ID" value="KMZ72365.1"/>
    <property type="molecule type" value="Genomic_DNA"/>
</dbReference>
<keyword evidence="3" id="KW-0805">Transcription regulation</keyword>
<keyword evidence="6" id="KW-0539">Nucleus</keyword>
<keyword evidence="11" id="KW-1185">Reference proteome</keyword>
<comment type="similarity">
    <text evidence="7">Belongs to the AP2/ERF transcription factor family. AP2 subfamily.</text>
</comment>
<evidence type="ECO:0000313" key="11">
    <source>
        <dbReference type="Proteomes" id="UP000036987"/>
    </source>
</evidence>
<dbReference type="OMA" id="NWMTPAV"/>
<dbReference type="GO" id="GO:0003700">
    <property type="term" value="F:DNA-binding transcription factor activity"/>
    <property type="evidence" value="ECO:0007669"/>
    <property type="project" value="InterPro"/>
</dbReference>
<keyword evidence="5" id="KW-0804">Transcription</keyword>
<dbReference type="FunFam" id="3.30.730.10:FF:000002">
    <property type="entry name" value="AP2-like ethylene-responsive transcription factor"/>
    <property type="match status" value="1"/>
</dbReference>
<gene>
    <name evidence="10" type="ORF">ZOSMA_166G00650</name>
</gene>
<evidence type="ECO:0000313" key="10">
    <source>
        <dbReference type="EMBL" id="KMZ72365.1"/>
    </source>
</evidence>
<proteinExistence type="inferred from homology"/>
<evidence type="ECO:0000256" key="5">
    <source>
        <dbReference type="ARBA" id="ARBA00023163"/>
    </source>
</evidence>
<feature type="region of interest" description="Disordered" evidence="8">
    <location>
        <begin position="11"/>
        <end position="31"/>
    </location>
</feature>
<dbReference type="SUPFAM" id="SSF54171">
    <property type="entry name" value="DNA-binding domain"/>
    <property type="match status" value="2"/>
</dbReference>
<evidence type="ECO:0000256" key="7">
    <source>
        <dbReference type="ARBA" id="ARBA00037973"/>
    </source>
</evidence>
<evidence type="ECO:0000256" key="8">
    <source>
        <dbReference type="SAM" id="MobiDB-lite"/>
    </source>
</evidence>
<dbReference type="CDD" id="cd00018">
    <property type="entry name" value="AP2"/>
    <property type="match status" value="2"/>
</dbReference>
<evidence type="ECO:0000256" key="6">
    <source>
        <dbReference type="ARBA" id="ARBA00023242"/>
    </source>
</evidence>
<sequence>MASMNNWLGFSLSPQQEHPSTQQPSNTLPTTSVSRLIDDVSVVADCYGLAADGSSPSLNIPSNSFGILDAYNHHTHHHHSQDWTKGLDFKGGSSELSMLVGSSSINNNNNNSNSNNMDTEEPKLEDFLGGNSFSDHEHHQKMNSIAGHGFVDNSDDYMFSNCSLQLPPAPVPSNGGGTMDAVNNHQNGSNSSIGLSMIKTWLRNQPAPTQQEQQQQQYVGKNGDLVSAVGAPVQNNVQSLSLSMSTGSQLSSPLPLLASDGRGESSSSVDNKQKGGGGSSTSAPLDVQSGGGAPSAVEAVPRKSIDTFGQRTSIYRGVTRHRWTGRYEAHLWDNSCRREGQTRKGRQGGYDKEEKAARAYDLAALKYWGSTTTTNFPISNYETELEEMKHKTRQEYVASLRRKSSGFSRGASIYRGVTRHHQHGRWQARIGRVAGNKDLYLGTFSTQEEAAEAYDIAAIKFRGLNAVTNFDMSRYDVNSILESSTLPIGGTAKRMKEVSEHAEASVDARRTDHEDITVSYLTDGICSNYRSHQHFGWPAAVAYQQNQQLGLHYPYVQQQPQQQQRGWCKQEQDPVTAAVHGYQDLHLGNNTHNFFHPPGLHNLMGMDSTSSMDHSSDSNFVLYNGGGSSNHGYMMPMSLVGDHGQQGSTNNNYGDQHDHNNNNTNSMLVSSTDLYSNGRNNNSNNVYYLSQQSPGDSLKTNGYDHHNWAPTTTPVPGITPNGANTIAGAPVFSVWNDA</sequence>
<feature type="domain" description="AP2/ERF" evidence="9">
    <location>
        <begin position="413"/>
        <end position="471"/>
    </location>
</feature>
<evidence type="ECO:0000256" key="2">
    <source>
        <dbReference type="ARBA" id="ARBA00022737"/>
    </source>
</evidence>
<dbReference type="AlphaFoldDB" id="A0A0K9PVT8"/>
<reference evidence="11" key="1">
    <citation type="journal article" date="2016" name="Nature">
        <title>The genome of the seagrass Zostera marina reveals angiosperm adaptation to the sea.</title>
        <authorList>
            <person name="Olsen J.L."/>
            <person name="Rouze P."/>
            <person name="Verhelst B."/>
            <person name="Lin Y.-C."/>
            <person name="Bayer T."/>
            <person name="Collen J."/>
            <person name="Dattolo E."/>
            <person name="De Paoli E."/>
            <person name="Dittami S."/>
            <person name="Maumus F."/>
            <person name="Michel G."/>
            <person name="Kersting A."/>
            <person name="Lauritano C."/>
            <person name="Lohaus R."/>
            <person name="Toepel M."/>
            <person name="Tonon T."/>
            <person name="Vanneste K."/>
            <person name="Amirebrahimi M."/>
            <person name="Brakel J."/>
            <person name="Bostroem C."/>
            <person name="Chovatia M."/>
            <person name="Grimwood J."/>
            <person name="Jenkins J.W."/>
            <person name="Jueterbock A."/>
            <person name="Mraz A."/>
            <person name="Stam W.T."/>
            <person name="Tice H."/>
            <person name="Bornberg-Bauer E."/>
            <person name="Green P.J."/>
            <person name="Pearson G.A."/>
            <person name="Procaccini G."/>
            <person name="Duarte C.M."/>
            <person name="Schmutz J."/>
            <person name="Reusch T.B.H."/>
            <person name="Van de Peer Y."/>
        </authorList>
    </citation>
    <scope>NUCLEOTIDE SEQUENCE [LARGE SCALE GENOMIC DNA]</scope>
    <source>
        <strain evidence="11">cv. Finnish</strain>
    </source>
</reference>
<dbReference type="Gene3D" id="3.30.730.10">
    <property type="entry name" value="AP2/ERF domain"/>
    <property type="match status" value="2"/>
</dbReference>
<dbReference type="GO" id="GO:0005634">
    <property type="term" value="C:nucleus"/>
    <property type="evidence" value="ECO:0007669"/>
    <property type="project" value="UniProtKB-SubCell"/>
</dbReference>
<feature type="compositionally biased region" description="Low complexity" evidence="8">
    <location>
        <begin position="244"/>
        <end position="259"/>
    </location>
</feature>
<dbReference type="PANTHER" id="PTHR32467">
    <property type="entry name" value="AP2-LIKE ETHYLENE-RESPONSIVE TRANSCRIPTION FACTOR"/>
    <property type="match status" value="1"/>
</dbReference>
<dbReference type="OrthoDB" id="207175at2759"/>
<accession>A0A0K9PVT8</accession>
<dbReference type="InterPro" id="IPR036955">
    <property type="entry name" value="AP2/ERF_dom_sf"/>
</dbReference>
<dbReference type="PROSITE" id="PS51032">
    <property type="entry name" value="AP2_ERF"/>
    <property type="match status" value="2"/>
</dbReference>
<keyword evidence="2" id="KW-0677">Repeat</keyword>
<comment type="subcellular location">
    <subcellularLocation>
        <location evidence="1">Nucleus</location>
    </subcellularLocation>
</comment>
<feature type="compositionally biased region" description="Polar residues" evidence="8">
    <location>
        <begin position="645"/>
        <end position="654"/>
    </location>
</feature>
<feature type="domain" description="AP2/ERF" evidence="9">
    <location>
        <begin position="314"/>
        <end position="377"/>
    </location>
</feature>
<feature type="region of interest" description="Disordered" evidence="8">
    <location>
        <begin position="643"/>
        <end position="714"/>
    </location>
</feature>
<dbReference type="PRINTS" id="PR00367">
    <property type="entry name" value="ETHRSPELEMNT"/>
</dbReference>
<feature type="compositionally biased region" description="Polar residues" evidence="8">
    <location>
        <begin position="661"/>
        <end position="674"/>
    </location>
</feature>
<evidence type="ECO:0000256" key="1">
    <source>
        <dbReference type="ARBA" id="ARBA00004123"/>
    </source>
</evidence>